<dbReference type="EMBL" id="GEDG01020691">
    <property type="protein sequence ID" value="JAP18919.1"/>
    <property type="molecule type" value="Transcribed_RNA"/>
</dbReference>
<organism evidence="1">
    <name type="scientific">Solanum chacoense</name>
    <name type="common">Chaco potato</name>
    <dbReference type="NCBI Taxonomy" id="4108"/>
    <lineage>
        <taxon>Eukaryota</taxon>
        <taxon>Viridiplantae</taxon>
        <taxon>Streptophyta</taxon>
        <taxon>Embryophyta</taxon>
        <taxon>Tracheophyta</taxon>
        <taxon>Spermatophyta</taxon>
        <taxon>Magnoliopsida</taxon>
        <taxon>eudicotyledons</taxon>
        <taxon>Gunneridae</taxon>
        <taxon>Pentapetalae</taxon>
        <taxon>asterids</taxon>
        <taxon>lamiids</taxon>
        <taxon>Solanales</taxon>
        <taxon>Solanaceae</taxon>
        <taxon>Solanoideae</taxon>
        <taxon>Solaneae</taxon>
        <taxon>Solanum</taxon>
    </lineage>
</organism>
<protein>
    <submittedName>
        <fullName evidence="1">Putative ovule protein</fullName>
    </submittedName>
</protein>
<sequence length="62" mass="7632">MMPLFLRYYWTILMKSLTDLYPSNGLHDVDISDFEDMCFLYFMSPYLKRQRSVLVIKTKYRH</sequence>
<evidence type="ECO:0000313" key="1">
    <source>
        <dbReference type="EMBL" id="JAP18919.1"/>
    </source>
</evidence>
<name>A0A0V0HFQ1_SOLCH</name>
<accession>A0A0V0HFQ1</accession>
<reference evidence="1" key="1">
    <citation type="submission" date="2015-12" db="EMBL/GenBank/DDBJ databases">
        <title>Gene expression during late stages of embryo sac development: a critical building block for successful pollen-pistil interactions.</title>
        <authorList>
            <person name="Liu Y."/>
            <person name="Joly V."/>
            <person name="Sabar M."/>
            <person name="Matton D.P."/>
        </authorList>
    </citation>
    <scope>NUCLEOTIDE SEQUENCE</scope>
</reference>
<proteinExistence type="predicted"/>
<dbReference type="AlphaFoldDB" id="A0A0V0HFQ1"/>